<evidence type="ECO:0000313" key="6">
    <source>
        <dbReference type="Proteomes" id="UP001392437"/>
    </source>
</evidence>
<dbReference type="PANTHER" id="PTHR11552">
    <property type="entry name" value="GLUCOSE-METHANOL-CHOLINE GMC OXIDOREDUCTASE"/>
    <property type="match status" value="1"/>
</dbReference>
<dbReference type="SUPFAM" id="SSF51905">
    <property type="entry name" value="FAD/NAD(P)-binding domain"/>
    <property type="match status" value="1"/>
</dbReference>
<keyword evidence="3" id="KW-0732">Signal</keyword>
<dbReference type="InterPro" id="IPR000172">
    <property type="entry name" value="GMC_OxRdtase_N"/>
</dbReference>
<evidence type="ECO:0000256" key="2">
    <source>
        <dbReference type="SAM" id="MobiDB-lite"/>
    </source>
</evidence>
<feature type="domain" description="Glucose-methanol-choline oxidoreductase N-terminal" evidence="4">
    <location>
        <begin position="384"/>
        <end position="398"/>
    </location>
</feature>
<dbReference type="Pfam" id="PF05199">
    <property type="entry name" value="GMC_oxred_C"/>
    <property type="match status" value="1"/>
</dbReference>
<comment type="similarity">
    <text evidence="1">Belongs to the GMC oxidoreductase family.</text>
</comment>
<reference evidence="5 6" key="1">
    <citation type="submission" date="2023-01" db="EMBL/GenBank/DDBJ databases">
        <title>Analysis of 21 Apiospora genomes using comparative genomics revels a genus with tremendous synthesis potential of carbohydrate active enzymes and secondary metabolites.</title>
        <authorList>
            <person name="Sorensen T."/>
        </authorList>
    </citation>
    <scope>NUCLEOTIDE SEQUENCE [LARGE SCALE GENOMIC DNA]</scope>
    <source>
        <strain evidence="5 6">CBS 117206</strain>
    </source>
</reference>
<name>A0AAW0QIZ6_9PEZI</name>
<dbReference type="Pfam" id="PF00732">
    <property type="entry name" value="GMC_oxred_N"/>
    <property type="match status" value="1"/>
</dbReference>
<sequence>MLSANFYNLLLLVICTLFCFKAHGRPNARKENDATDGAETYDYIVVGSGPGGGVVASNIALAGHSVLLIEAGRDASDDVSTKVAALSYPATDVLKWHFFVRHLAGDYDGGKEKELELQFNHLTWTLPNGSYWVGNGARAPRDAKLEGVYYPRGATLGGSAVVNAMGTFLPNDADWDYVADMTGDRSWSSDRMRAIFEKIENNHYLPRGTRGHGFGGFMDIQLGSPDWYRRSPGILSFLGTLAGGLMGRVGTTLGVDELLPLMGRDPNFRDSGRDFSVGTFGLPTHTTKTGKRWTPRDLIISTSSATKEDGSKQYRLKLQLESLATRVLFDDDSLGRNSKPRAVGIEFLVGSMVYGASWKYSTQNPPKAQLRRAYARREVIVSGGSFNSPQLLQLSGIGDRHHLQSLGIPVVAHLPGVGLNLRDNQEIPVVGHGAANFTIAPDPAAANCTFGAPGDPCLAAWQRGEGPYAGSRGNSESALLKTRHSPDGRRDLLTFASPGAVFRGFWPRTNQTDPGLFTDPPNAISRSMVRMSPQPPSSRAGVRITSRDPTVPPAIRFEHFPGGPEKDADVGAMLDTVAFVRRVFAAVPPPFGPVVPVEPPCAAGVLPDGHCREREQDAAWVRSQAFGHHASGTCRIGGGDMDGEGDNDQLGVLDSRFRVRGVRGLRVVDASVFPRQPGAFPVLATVMVGQKASEVILEDL</sequence>
<dbReference type="PRINTS" id="PR00411">
    <property type="entry name" value="PNDRDTASEI"/>
</dbReference>
<dbReference type="Proteomes" id="UP001392437">
    <property type="component" value="Unassembled WGS sequence"/>
</dbReference>
<feature type="chain" id="PRO_5043799564" description="Glucose-methanol-choline oxidoreductase N-terminal domain-containing protein" evidence="3">
    <location>
        <begin position="25"/>
        <end position="700"/>
    </location>
</feature>
<gene>
    <name evidence="5" type="ORF">PG999_012815</name>
</gene>
<dbReference type="Gene3D" id="3.50.50.60">
    <property type="entry name" value="FAD/NAD(P)-binding domain"/>
    <property type="match status" value="1"/>
</dbReference>
<evidence type="ECO:0000259" key="4">
    <source>
        <dbReference type="PROSITE" id="PS00624"/>
    </source>
</evidence>
<evidence type="ECO:0000313" key="5">
    <source>
        <dbReference type="EMBL" id="KAK8096871.1"/>
    </source>
</evidence>
<dbReference type="PIRSF" id="PIRSF000137">
    <property type="entry name" value="Alcohol_oxidase"/>
    <property type="match status" value="1"/>
</dbReference>
<dbReference type="InterPro" id="IPR012132">
    <property type="entry name" value="GMC_OxRdtase"/>
</dbReference>
<evidence type="ECO:0000256" key="3">
    <source>
        <dbReference type="SAM" id="SignalP"/>
    </source>
</evidence>
<dbReference type="GO" id="GO:0016614">
    <property type="term" value="F:oxidoreductase activity, acting on CH-OH group of donors"/>
    <property type="evidence" value="ECO:0007669"/>
    <property type="project" value="InterPro"/>
</dbReference>
<dbReference type="EMBL" id="JAQQWP010000010">
    <property type="protein sequence ID" value="KAK8096871.1"/>
    <property type="molecule type" value="Genomic_DNA"/>
</dbReference>
<feature type="signal peptide" evidence="3">
    <location>
        <begin position="1"/>
        <end position="24"/>
    </location>
</feature>
<dbReference type="InterPro" id="IPR007867">
    <property type="entry name" value="GMC_OxRtase_C"/>
</dbReference>
<comment type="caution">
    <text evidence="5">The sequence shown here is derived from an EMBL/GenBank/DDBJ whole genome shotgun (WGS) entry which is preliminary data.</text>
</comment>
<accession>A0AAW0QIZ6</accession>
<keyword evidence="6" id="KW-1185">Reference proteome</keyword>
<dbReference type="GO" id="GO:0050660">
    <property type="term" value="F:flavin adenine dinucleotide binding"/>
    <property type="evidence" value="ECO:0007669"/>
    <property type="project" value="InterPro"/>
</dbReference>
<protein>
    <recommendedName>
        <fullName evidence="4">Glucose-methanol-choline oxidoreductase N-terminal domain-containing protein</fullName>
    </recommendedName>
</protein>
<organism evidence="5 6">
    <name type="scientific">Apiospora kogelbergensis</name>
    <dbReference type="NCBI Taxonomy" id="1337665"/>
    <lineage>
        <taxon>Eukaryota</taxon>
        <taxon>Fungi</taxon>
        <taxon>Dikarya</taxon>
        <taxon>Ascomycota</taxon>
        <taxon>Pezizomycotina</taxon>
        <taxon>Sordariomycetes</taxon>
        <taxon>Xylariomycetidae</taxon>
        <taxon>Amphisphaeriales</taxon>
        <taxon>Apiosporaceae</taxon>
        <taxon>Apiospora</taxon>
    </lineage>
</organism>
<dbReference type="PANTHER" id="PTHR11552:SF80">
    <property type="entry name" value="GMC OXIDOREDUCTASE"/>
    <property type="match status" value="1"/>
</dbReference>
<feature type="region of interest" description="Disordered" evidence="2">
    <location>
        <begin position="528"/>
        <end position="554"/>
    </location>
</feature>
<dbReference type="AlphaFoldDB" id="A0AAW0QIZ6"/>
<dbReference type="SUPFAM" id="SSF54373">
    <property type="entry name" value="FAD-linked reductases, C-terminal domain"/>
    <property type="match status" value="1"/>
</dbReference>
<evidence type="ECO:0000256" key="1">
    <source>
        <dbReference type="ARBA" id="ARBA00010790"/>
    </source>
</evidence>
<dbReference type="Gene3D" id="3.30.560.10">
    <property type="entry name" value="Glucose Oxidase, domain 3"/>
    <property type="match status" value="1"/>
</dbReference>
<dbReference type="PROSITE" id="PS00624">
    <property type="entry name" value="GMC_OXRED_2"/>
    <property type="match status" value="1"/>
</dbReference>
<dbReference type="InterPro" id="IPR036188">
    <property type="entry name" value="FAD/NAD-bd_sf"/>
</dbReference>
<proteinExistence type="inferred from homology"/>